<feature type="domain" description="Glycosyl transferase family 1" evidence="2">
    <location>
        <begin position="257"/>
        <end position="312"/>
    </location>
</feature>
<feature type="region of interest" description="Disordered" evidence="1">
    <location>
        <begin position="384"/>
        <end position="409"/>
    </location>
</feature>
<dbReference type="PANTHER" id="PTHR46656:SF3">
    <property type="entry name" value="PUTATIVE-RELATED"/>
    <property type="match status" value="1"/>
</dbReference>
<name>A0A6J5QZN5_9CAUD</name>
<evidence type="ECO:0000256" key="1">
    <source>
        <dbReference type="SAM" id="MobiDB-lite"/>
    </source>
</evidence>
<protein>
    <submittedName>
        <fullName evidence="3">RfaG Glycosyltransferase</fullName>
    </submittedName>
</protein>
<keyword evidence="3" id="KW-0808">Transferase</keyword>
<dbReference type="InterPro" id="IPR001296">
    <property type="entry name" value="Glyco_trans_1"/>
</dbReference>
<evidence type="ECO:0000313" key="3">
    <source>
        <dbReference type="EMBL" id="CAB4189242.1"/>
    </source>
</evidence>
<organism evidence="3">
    <name type="scientific">uncultured Caudovirales phage</name>
    <dbReference type="NCBI Taxonomy" id="2100421"/>
    <lineage>
        <taxon>Viruses</taxon>
        <taxon>Duplodnaviria</taxon>
        <taxon>Heunggongvirae</taxon>
        <taxon>Uroviricota</taxon>
        <taxon>Caudoviricetes</taxon>
        <taxon>Peduoviridae</taxon>
        <taxon>Maltschvirus</taxon>
        <taxon>Maltschvirus maltsch</taxon>
    </lineage>
</organism>
<reference evidence="3" key="1">
    <citation type="submission" date="2020-05" db="EMBL/GenBank/DDBJ databases">
        <authorList>
            <person name="Chiriac C."/>
            <person name="Salcher M."/>
            <person name="Ghai R."/>
            <person name="Kavagutti S V."/>
        </authorList>
    </citation>
    <scope>NUCLEOTIDE SEQUENCE</scope>
</reference>
<dbReference type="Gene3D" id="3.40.50.2000">
    <property type="entry name" value="Glycogen Phosphorylase B"/>
    <property type="match status" value="1"/>
</dbReference>
<dbReference type="Pfam" id="PF00534">
    <property type="entry name" value="Glycos_transf_1"/>
    <property type="match status" value="1"/>
</dbReference>
<evidence type="ECO:0000259" key="2">
    <source>
        <dbReference type="Pfam" id="PF00534"/>
    </source>
</evidence>
<proteinExistence type="predicted"/>
<dbReference type="PANTHER" id="PTHR46656">
    <property type="entry name" value="PUTATIVE-RELATED"/>
    <property type="match status" value="1"/>
</dbReference>
<dbReference type="SUPFAM" id="SSF53756">
    <property type="entry name" value="UDP-Glycosyltransferase/glycogen phosphorylase"/>
    <property type="match status" value="1"/>
</dbReference>
<dbReference type="GO" id="GO:0016757">
    <property type="term" value="F:glycosyltransferase activity"/>
    <property type="evidence" value="ECO:0007669"/>
    <property type="project" value="InterPro"/>
</dbReference>
<accession>A0A6J5QZN5</accession>
<dbReference type="EMBL" id="LR797135">
    <property type="protein sequence ID" value="CAB4189242.1"/>
    <property type="molecule type" value="Genomic_DNA"/>
</dbReference>
<gene>
    <name evidence="3" type="ORF">UFOVP1184_2</name>
</gene>
<sequence length="409" mass="44288">MSRIGWYSNACHIPSGYGMQTAQVVHRLVKAGHEVALSANHGASVLMNCAHGHPILPEGLVRYSIDAAPDNIKEWIGDEPGFGVVLFDLWPLLGVQGFTELNLACWTPIDHNPVPPQVMQFLRNGNHFAIAMSKFGEEALLSAGQPRDELAYIPHAIDRTVFKDTGKGAREAMGVAEDAFLVVTNAANRGRIPVRKGFGEMVDVMSSVMADRKDVVWMIHTEPNGLSEGVNIPRLVAQAGIDPQRVRYPHPSHYRNGIPDTAIAQMYSAADATLLLSMGEGFGIPVVEAQACGVPAVVTNFSAQPELLGPHGRAVPAQRVWDEFQGSYFAIANIGGGVAAMQELYEETRGGGVDRAAISDSMARYDADTVFAESWLPLVQRMTARKPKPPQAGTPGTLPLNRAQRRAKR</sequence>